<comment type="caution">
    <text evidence="2">The sequence shown here is derived from an EMBL/GenBank/DDBJ whole genome shotgun (WGS) entry which is preliminary data.</text>
</comment>
<evidence type="ECO:0000313" key="3">
    <source>
        <dbReference type="Proteomes" id="UP000037660"/>
    </source>
</evidence>
<accession>A0A0K8NTX4</accession>
<evidence type="ECO:0000313" key="2">
    <source>
        <dbReference type="EMBL" id="GAP33837.1"/>
    </source>
</evidence>
<protein>
    <submittedName>
        <fullName evidence="2">Uncharacterized protein</fullName>
    </submittedName>
</protein>
<proteinExistence type="predicted"/>
<organism evidence="2 3">
    <name type="scientific">Piscinibacter sakaiensis</name>
    <name type="common">Ideonella sakaiensis</name>
    <dbReference type="NCBI Taxonomy" id="1547922"/>
    <lineage>
        <taxon>Bacteria</taxon>
        <taxon>Pseudomonadati</taxon>
        <taxon>Pseudomonadota</taxon>
        <taxon>Betaproteobacteria</taxon>
        <taxon>Burkholderiales</taxon>
        <taxon>Sphaerotilaceae</taxon>
        <taxon>Piscinibacter</taxon>
    </lineage>
</organism>
<dbReference type="Proteomes" id="UP000037660">
    <property type="component" value="Unassembled WGS sequence"/>
</dbReference>
<reference evidence="3" key="1">
    <citation type="submission" date="2015-07" db="EMBL/GenBank/DDBJ databases">
        <title>Discovery of a poly(ethylene terephthalate assimilation.</title>
        <authorList>
            <person name="Yoshida S."/>
            <person name="Hiraga K."/>
            <person name="Takehana T."/>
            <person name="Taniguchi I."/>
            <person name="Yamaji H."/>
            <person name="Maeda Y."/>
            <person name="Toyohara K."/>
            <person name="Miyamoto K."/>
            <person name="Kimura Y."/>
            <person name="Oda K."/>
        </authorList>
    </citation>
    <scope>NUCLEOTIDE SEQUENCE [LARGE SCALE GENOMIC DNA]</scope>
    <source>
        <strain evidence="3">NBRC 110686 / TISTR 2288 / 201-F6</strain>
    </source>
</reference>
<dbReference type="AlphaFoldDB" id="A0A0K8NTX4"/>
<feature type="compositionally biased region" description="Basic and acidic residues" evidence="1">
    <location>
        <begin position="1"/>
        <end position="11"/>
    </location>
</feature>
<name>A0A0K8NTX4_PISS1</name>
<sequence length="56" mass="5422">MDHRRGARERSGTGSAGAGRVGGQHGRTGAGAGVTPPIIARPPAAASAATRSACAR</sequence>
<dbReference type="EMBL" id="BBYR01000002">
    <property type="protein sequence ID" value="GAP33837.1"/>
    <property type="molecule type" value="Genomic_DNA"/>
</dbReference>
<reference evidence="2 3" key="2">
    <citation type="journal article" date="2016" name="Science">
        <title>A bacterium that degrades and assimilates poly(ethylene terephthalate).</title>
        <authorList>
            <person name="Yoshida S."/>
            <person name="Hiraga K."/>
            <person name="Takehana T."/>
            <person name="Taniguchi I."/>
            <person name="Yamaji H."/>
            <person name="Maeda Y."/>
            <person name="Toyohara K."/>
            <person name="Miyamoto K."/>
            <person name="Kimura Y."/>
            <person name="Oda K."/>
        </authorList>
    </citation>
    <scope>NUCLEOTIDE SEQUENCE [LARGE SCALE GENOMIC DNA]</scope>
    <source>
        <strain evidence="3">NBRC 110686 / TISTR 2288 / 201-F6</strain>
    </source>
</reference>
<feature type="compositionally biased region" description="Gly residues" evidence="1">
    <location>
        <begin position="14"/>
        <end position="32"/>
    </location>
</feature>
<keyword evidence="3" id="KW-1185">Reference proteome</keyword>
<feature type="compositionally biased region" description="Low complexity" evidence="1">
    <location>
        <begin position="33"/>
        <end position="56"/>
    </location>
</feature>
<gene>
    <name evidence="2" type="ORF">ISF6_1092</name>
</gene>
<evidence type="ECO:0000256" key="1">
    <source>
        <dbReference type="SAM" id="MobiDB-lite"/>
    </source>
</evidence>
<feature type="region of interest" description="Disordered" evidence="1">
    <location>
        <begin position="1"/>
        <end position="56"/>
    </location>
</feature>